<dbReference type="InterPro" id="IPR045055">
    <property type="entry name" value="DNA2/NAM7-like"/>
</dbReference>
<evidence type="ECO:0000313" key="5">
    <source>
        <dbReference type="EMBL" id="PAA71121.1"/>
    </source>
</evidence>
<dbReference type="Proteomes" id="UP000215902">
    <property type="component" value="Unassembled WGS sequence"/>
</dbReference>
<sequence length="2555" mass="288593">MGKRKKYYKSRVPLGGSVSKNSSYKTPLARRLQRGEEPNSSGAQSTVLDQSSSAEGGASVGSAEFDSLNNAVIARFCQDRGVIAVDLSNAIVPLAITYSEHLSLPSVGYGALVPKAKDVLKVKLVDKAEKGEYCKAATDRYAIESVRLSQLSPRSSEEWLTFVEATRRHLESSGSNASIYDIGNLEIVWGQLLTADFSYVLSSAIGRFLLALRSRCRELRQYSLDSAFDWLLDQLMLSDCLSRLMKPLLLRAINLKQVKVAAVANEENENADQQILGPLTRLICSKDETVLNCKLLPMARELAPSQSDNDLLSLLHCRRLLQPASSCSTTRKPIDAVSNCESLSTEDYCEIVDAVELEDTYFEIPETRTEPFEEDERVKISEDNHDAKSLMTPPISQSLDQQQIAASTLSLPPLRFSLSKRLGPPLQHWPLPECYIRQSKSPPIPEDQGESSYGSERREPLSLQNNRKRSRSRLSPPPELSQLQPHRRTAHDRLGKRPKWWLRHSSPSEDQTRLPPKLPSHSPLPSVSQGQCSSDSAIVNRQRSKLKNSSVMADIIAWSSEGFGALIIDEKPNERYVVPISREEHISHLNVGYGFLEPKVKDVLKVTFKKTRSKKKDSDDETDSDEDGAIESVRLFQLSQRSPEEWLTFVDATRRHLESSGLKAKVNDIGNLEIVWGQLLTVDFIYVLSSAIGRFLLALRRRCRRFHRCSWDPAYDWILEKLMNPERLRQLMMPLVKMATTGKEQHLEPICSFQDKTEPENRDMSMAITDSEHTKKSESISRVEASASGESMDLKTKQNASAAHKLFGELARLTCAKDASVLDRVLLPMAQSLTTVIDPVEEDAEEDQQRRCHSILLEMLTVSVELQRRQQAALKTAGRGGILPSYAELTAESKLVSSAVDGTQMKTSNWLAGLQPALEIGAYRTVEEYIETMLGLLRADCFDKFHECMKQVKSGKLSKDSGLRLYLNVKVAAVKVATRGAALRIAVTFDLPAKDKGPSNWSKSSHLMQGNLLCLSLDEKFSQYFWATVVEKRQDELTKNERLVWIQPCKPERSRLSVGEALVTMLVNSTAASSGMLMLESPSMFRAFQPVLASLQSLSADCVPFADVLASAKVDSACIEPDFVTRYYNNEEPKTPLPSIKLPAGLNLDHCQAEAFANALHRRVYVCQGPPGTGKTLLGVLIAKQLLQLETLKGRPLLVLCYKNHALDEFLIKLLPEYEHRMVRVGGRSRDTRLENISLRAVRSRIKAFRPVNRLLDRLRENWEELKSCLEFLNKIFETPAGAIINACDYRQLYSIVHCGHVRDATLNDAHKFLKSVPPERLFAEIKKTTETYSAFNASVGYCLPSLPQGLEENRPQNLKVKLQTIKSKSTGQKLKENDEEDDGEEIREREEQLAMAARDDGPSTGNEMRCNVDLIRQSQLYLDSSIEECSQKDFMQRLLLKLPTQLSHTEQWLFYQLALNKICKETKERIEMLVERIMELEADIEQTNTEADAEVLSRMRVVGMTITGASINKELLDALKPAVVILEEAAEVSEPQLLACLGPHTEHLILIGDHKQLKPQTESHRLARDYHLDLSMMERLINNGINFDQLELQNRMRPEFSFLLRDIYPNLRDNHRVVNRKLRPPCFVQSMFFWTHTELETQEPEKHGATNIEEANRCVRLAMFLVDQGCSPDKITILCAYRRQTSLVRRLMKQALQASGIISQKPMHAETEHHDLQSEDTMQVNVHTIDLYQGDENDVVIVSLIRSNTSDNIGFLKTLNRRCVAQSRARLAMVFVGNADCIYASRSGTVWRPLIDDMRMQNCLGPVISLRCPKHSKTIVLASNTDEVPLQSPFCEQICAETMPCGVHKCLKPCQPKHENEHLKCKETVTFKYPECCHEGKRFCHQSIADSKCPELVPYTFPDCGHSIEKECSKPVSFYKCYVPCETPLPCGHGTCPLKCHEACSLFTCTKTVSLTFPCGHTINTKCNEDRNAMTCKEMCTRFLPCGHPRTGECSSNCWLKQCKALVAYTYPDCGHKVRHPCCEIKGADGQPLSISPCKSSCQRKLPACGHSCTATCDVDCSTVECFVKVKFKVKHCGHEMERECHQLEETVQCTHPCEKQLEGCGHICQRLCWEPCSPEKCEVCNLVKEEKEKSEKLKTLELIREAARSELQNLDSQNIRTVTRTPLDPTADASEFFDVLDRVMKFVQVEHGWRAKVTRIEKVSNLFLLKSHLQFQLEAVDPSRVEQKFHGTTVNALESIINDGFRLPQKPGMYGAGIYFATDSSKSSQKIYTRGSNMLLLCSVIIGKSKTVIEATYEYTSHHQLKLEGFDSLFAPRGSKARKGVMFDEYVVFDVRQALPKYIVHYDDLNTLPRIEHAQLLANSGVVKISPSRYKRDSPESIQLAVVQAEYNRVDGNIQRFGKITEVWVNRNPSLEEKFEAKQNEFVSKYGDNESSRYVFAFHGTSRENAEAIFRENFRREKCVRKAFGPGIYFSEFTEESQKYGNALLLCKLLLGKEVDHDKRSSSGSYDTIRVKQSASALQDEQHCQMLIISNPDQIMPLYRIFTDKNFIK</sequence>
<dbReference type="PANTHER" id="PTHR10887:SF341">
    <property type="entry name" value="NFX1-TYPE ZINC FINGER-CONTAINING PROTEIN 1"/>
    <property type="match status" value="1"/>
</dbReference>
<dbReference type="CDD" id="cd18808">
    <property type="entry name" value="SF1_C_Upf1"/>
    <property type="match status" value="1"/>
</dbReference>
<keyword evidence="1" id="KW-0808">Transferase</keyword>
<feature type="compositionally biased region" description="Polar residues" evidence="3">
    <location>
        <begin position="38"/>
        <end position="50"/>
    </location>
</feature>
<dbReference type="InterPro" id="IPR027417">
    <property type="entry name" value="P-loop_NTPase"/>
</dbReference>
<comment type="caution">
    <text evidence="5">The sequence shown here is derived from an EMBL/GenBank/DDBJ whole genome shotgun (WGS) entry which is preliminary data.</text>
</comment>
<dbReference type="CDD" id="cd06008">
    <property type="entry name" value="NF-X1-zinc-finger"/>
    <property type="match status" value="2"/>
</dbReference>
<dbReference type="InterPro" id="IPR047187">
    <property type="entry name" value="SF1_C_Upf1"/>
</dbReference>
<dbReference type="GO" id="GO:0003950">
    <property type="term" value="F:NAD+ poly-ADP-ribosyltransferase activity"/>
    <property type="evidence" value="ECO:0007669"/>
    <property type="project" value="UniProtKB-UniRule"/>
</dbReference>
<dbReference type="SUPFAM" id="SSF52540">
    <property type="entry name" value="P-loop containing nucleoside triphosphate hydrolases"/>
    <property type="match status" value="1"/>
</dbReference>
<reference evidence="5 6" key="1">
    <citation type="submission" date="2017-06" db="EMBL/GenBank/DDBJ databases">
        <title>A platform for efficient transgenesis in Macrostomum lignano, a flatworm model organism for stem cell research.</title>
        <authorList>
            <person name="Berezikov E."/>
        </authorList>
    </citation>
    <scope>NUCLEOTIDE SEQUENCE [LARGE SCALE GENOMIC DNA]</scope>
    <source>
        <strain evidence="5">DV1</strain>
        <tissue evidence="5">Whole organism</tissue>
    </source>
</reference>
<evidence type="ECO:0000259" key="4">
    <source>
        <dbReference type="PROSITE" id="PS51059"/>
    </source>
</evidence>
<dbReference type="Pfam" id="PF25396">
    <property type="entry name" value="ZNFX1"/>
    <property type="match status" value="1"/>
</dbReference>
<dbReference type="InterPro" id="IPR041677">
    <property type="entry name" value="DNA2/NAM7_AAA_11"/>
</dbReference>
<dbReference type="Pfam" id="PF13086">
    <property type="entry name" value="AAA_11"/>
    <property type="match status" value="1"/>
</dbReference>
<feature type="compositionally biased region" description="Polar residues" evidence="3">
    <location>
        <begin position="527"/>
        <end position="544"/>
    </location>
</feature>
<dbReference type="STRING" id="282301.A0A267FBG4"/>
<dbReference type="InterPro" id="IPR012317">
    <property type="entry name" value="Poly(ADP-ribose)pol_cat_dom"/>
</dbReference>
<dbReference type="Gene3D" id="3.90.228.10">
    <property type="match status" value="2"/>
</dbReference>
<accession>A0A267FBG4</accession>
<dbReference type="GO" id="GO:0004386">
    <property type="term" value="F:helicase activity"/>
    <property type="evidence" value="ECO:0007669"/>
    <property type="project" value="InterPro"/>
</dbReference>
<evidence type="ECO:0000256" key="3">
    <source>
        <dbReference type="SAM" id="MobiDB-lite"/>
    </source>
</evidence>
<name>A0A267FBG4_9PLAT</name>
<feature type="domain" description="PARP catalytic" evidence="4">
    <location>
        <begin position="2152"/>
        <end position="2357"/>
    </location>
</feature>
<dbReference type="OrthoDB" id="2423195at2759"/>
<protein>
    <recommendedName>
        <fullName evidence="1">Poly [ADP-ribose] polymerase</fullName>
        <shortName evidence="1">PARP</shortName>
        <ecNumber evidence="1">2.4.2.-</ecNumber>
    </recommendedName>
</protein>
<feature type="coiled-coil region" evidence="2">
    <location>
        <begin position="1464"/>
        <end position="1491"/>
    </location>
</feature>
<feature type="region of interest" description="Disordered" evidence="3">
    <location>
        <begin position="1370"/>
        <end position="1389"/>
    </location>
</feature>
<keyword evidence="6" id="KW-1185">Reference proteome</keyword>
<evidence type="ECO:0000256" key="1">
    <source>
        <dbReference type="RuleBase" id="RU362114"/>
    </source>
</evidence>
<dbReference type="SUPFAM" id="SSF56399">
    <property type="entry name" value="ADP-ribosylation"/>
    <property type="match status" value="2"/>
</dbReference>
<dbReference type="Pfam" id="PF13087">
    <property type="entry name" value="AAA_12"/>
    <property type="match status" value="1"/>
</dbReference>
<gene>
    <name evidence="5" type="ORF">BOX15_Mlig032754g1</name>
</gene>
<feature type="region of interest" description="Disordered" evidence="3">
    <location>
        <begin position="436"/>
        <end position="544"/>
    </location>
</feature>
<proteinExistence type="predicted"/>
<evidence type="ECO:0000313" key="6">
    <source>
        <dbReference type="Proteomes" id="UP000215902"/>
    </source>
</evidence>
<dbReference type="PROSITE" id="PS51059">
    <property type="entry name" value="PARP_CATALYTIC"/>
    <property type="match status" value="1"/>
</dbReference>
<dbReference type="GO" id="GO:0031380">
    <property type="term" value="C:nuclear RNA-directed RNA polymerase complex"/>
    <property type="evidence" value="ECO:0007669"/>
    <property type="project" value="TreeGrafter"/>
</dbReference>
<dbReference type="InterPro" id="IPR057373">
    <property type="entry name" value="ZNFX1"/>
</dbReference>
<dbReference type="InterPro" id="IPR041679">
    <property type="entry name" value="DNA2/NAM7-like_C"/>
</dbReference>
<keyword evidence="2" id="KW-0175">Coiled coil</keyword>
<feature type="region of interest" description="Disordered" evidence="3">
    <location>
        <begin position="1"/>
        <end position="59"/>
    </location>
</feature>
<dbReference type="PANTHER" id="PTHR10887">
    <property type="entry name" value="DNA2/NAM7 HELICASE FAMILY"/>
    <property type="match status" value="1"/>
</dbReference>
<organism evidence="5 6">
    <name type="scientific">Macrostomum lignano</name>
    <dbReference type="NCBI Taxonomy" id="282301"/>
    <lineage>
        <taxon>Eukaryota</taxon>
        <taxon>Metazoa</taxon>
        <taxon>Spiralia</taxon>
        <taxon>Lophotrochozoa</taxon>
        <taxon>Platyhelminthes</taxon>
        <taxon>Rhabditophora</taxon>
        <taxon>Macrostomorpha</taxon>
        <taxon>Macrostomida</taxon>
        <taxon>Macrostomidae</taxon>
        <taxon>Macrostomum</taxon>
    </lineage>
</organism>
<keyword evidence="1" id="KW-0520">NAD</keyword>
<dbReference type="EMBL" id="NIVC01001185">
    <property type="protein sequence ID" value="PAA71121.1"/>
    <property type="molecule type" value="Genomic_DNA"/>
</dbReference>
<dbReference type="Gene3D" id="3.40.50.300">
    <property type="entry name" value="P-loop containing nucleotide triphosphate hydrolases"/>
    <property type="match status" value="3"/>
</dbReference>
<dbReference type="EC" id="2.4.2.-" evidence="1"/>
<dbReference type="Pfam" id="PF00644">
    <property type="entry name" value="PARP"/>
    <property type="match status" value="2"/>
</dbReference>
<keyword evidence="1" id="KW-0328">Glycosyltransferase</keyword>
<feature type="compositionally biased region" description="Basic residues" evidence="3">
    <location>
        <begin position="485"/>
        <end position="502"/>
    </location>
</feature>
<dbReference type="GO" id="GO:0031048">
    <property type="term" value="P:regulatory ncRNA-mediated heterochromatin formation"/>
    <property type="evidence" value="ECO:0007669"/>
    <property type="project" value="TreeGrafter"/>
</dbReference>
<evidence type="ECO:0000256" key="2">
    <source>
        <dbReference type="SAM" id="Coils"/>
    </source>
</evidence>